<proteinExistence type="inferred from homology"/>
<keyword evidence="2" id="KW-0561">Oxygen transport</keyword>
<dbReference type="InterPro" id="IPR050669">
    <property type="entry name" value="Hemerythrin"/>
</dbReference>
<dbReference type="GO" id="GO:0046872">
    <property type="term" value="F:metal ion binding"/>
    <property type="evidence" value="ECO:0007669"/>
    <property type="project" value="UniProtKB-KW"/>
</dbReference>
<dbReference type="OrthoDB" id="9797092at2"/>
<dbReference type="SUPFAM" id="SSF47188">
    <property type="entry name" value="Hemerythrin-like"/>
    <property type="match status" value="1"/>
</dbReference>
<keyword evidence="3" id="KW-0479">Metal-binding</keyword>
<dbReference type="NCBIfam" id="NF033749">
    <property type="entry name" value="bact_hemeryth"/>
    <property type="match status" value="1"/>
</dbReference>
<evidence type="ECO:0000256" key="3">
    <source>
        <dbReference type="ARBA" id="ARBA00022723"/>
    </source>
</evidence>
<dbReference type="Pfam" id="PF01814">
    <property type="entry name" value="Hemerythrin"/>
    <property type="match status" value="1"/>
</dbReference>
<feature type="domain" description="Hemerythrin-like" evidence="5">
    <location>
        <begin position="25"/>
        <end position="137"/>
    </location>
</feature>
<dbReference type="CDD" id="cd12107">
    <property type="entry name" value="Hemerythrin"/>
    <property type="match status" value="1"/>
</dbReference>
<comment type="similarity">
    <text evidence="1">Belongs to the hemerythrin family.</text>
</comment>
<evidence type="ECO:0000256" key="1">
    <source>
        <dbReference type="ARBA" id="ARBA00010587"/>
    </source>
</evidence>
<keyword evidence="4" id="KW-0408">Iron</keyword>
<keyword evidence="2" id="KW-0813">Transport</keyword>
<keyword evidence="7" id="KW-1185">Reference proteome</keyword>
<reference evidence="6 7" key="1">
    <citation type="journal article" date="2017" name="Environ. Microbiol. Rep.">
        <title>Genetic diversity of marine anaerobic ammonium-oxidizing bacteria as revealed by genomic and proteomic analyses of 'Candidatus Scalindua japonica'.</title>
        <authorList>
            <person name="Oshiki M."/>
            <person name="Mizuto K."/>
            <person name="Kimura Z."/>
            <person name="Kindaichi T."/>
            <person name="Satoh H."/>
            <person name="Okabe S."/>
        </authorList>
    </citation>
    <scope>NUCLEOTIDE SEQUENCE [LARGE SCALE GENOMIC DNA]</scope>
    <source>
        <strain evidence="7">husup-a2</strain>
    </source>
</reference>
<dbReference type="InterPro" id="IPR035938">
    <property type="entry name" value="Hemerythrin-like_sf"/>
</dbReference>
<dbReference type="PROSITE" id="PS00550">
    <property type="entry name" value="HEMERYTHRINS"/>
    <property type="match status" value="1"/>
</dbReference>
<dbReference type="InterPro" id="IPR016131">
    <property type="entry name" value="Haemerythrin_Fe_BS"/>
</dbReference>
<dbReference type="Gene3D" id="1.20.120.50">
    <property type="entry name" value="Hemerythrin-like"/>
    <property type="match status" value="1"/>
</dbReference>
<dbReference type="AlphaFoldDB" id="A0A286TWG3"/>
<gene>
    <name evidence="6" type="ORF">SCALIN_C07_0040</name>
</gene>
<evidence type="ECO:0000256" key="2">
    <source>
        <dbReference type="ARBA" id="ARBA00022621"/>
    </source>
</evidence>
<sequence>MHGRPLIFLMDNHMIEWNDKYSVNISLIDEQHKKLFEIINKAIIAKKHGRTTKDVLEILDEMTEYALEHFELEERYMKEFNFTGYKTHRNEHIDFTNNSLDYKNRVVGGDSEIINEILEYLKQWLVKHIQVTDKKYIRCFKENGIK</sequence>
<dbReference type="GO" id="GO:0005344">
    <property type="term" value="F:oxygen carrier activity"/>
    <property type="evidence" value="ECO:0007669"/>
    <property type="project" value="UniProtKB-KW"/>
</dbReference>
<organism evidence="6 7">
    <name type="scientific">Candidatus Scalindua japonica</name>
    <dbReference type="NCBI Taxonomy" id="1284222"/>
    <lineage>
        <taxon>Bacteria</taxon>
        <taxon>Pseudomonadati</taxon>
        <taxon>Planctomycetota</taxon>
        <taxon>Candidatus Brocadiia</taxon>
        <taxon>Candidatus Brocadiales</taxon>
        <taxon>Candidatus Scalinduaceae</taxon>
        <taxon>Candidatus Scalindua</taxon>
    </lineage>
</organism>
<dbReference type="PANTHER" id="PTHR37164:SF1">
    <property type="entry name" value="BACTERIOHEMERYTHRIN"/>
    <property type="match status" value="1"/>
</dbReference>
<dbReference type="InterPro" id="IPR012827">
    <property type="entry name" value="Hemerythrin_metal-bd"/>
</dbReference>
<dbReference type="InterPro" id="IPR012312">
    <property type="entry name" value="Hemerythrin-like"/>
</dbReference>
<dbReference type="Proteomes" id="UP000218542">
    <property type="component" value="Unassembled WGS sequence"/>
</dbReference>
<dbReference type="NCBIfam" id="TIGR02481">
    <property type="entry name" value="hemeryth_dom"/>
    <property type="match status" value="1"/>
</dbReference>
<evidence type="ECO:0000313" key="6">
    <source>
        <dbReference type="EMBL" id="GAX60229.1"/>
    </source>
</evidence>
<dbReference type="PANTHER" id="PTHR37164">
    <property type="entry name" value="BACTERIOHEMERYTHRIN"/>
    <property type="match status" value="1"/>
</dbReference>
<evidence type="ECO:0000313" key="7">
    <source>
        <dbReference type="Proteomes" id="UP000218542"/>
    </source>
</evidence>
<name>A0A286TWG3_9BACT</name>
<comment type="caution">
    <text evidence="6">The sequence shown here is derived from an EMBL/GenBank/DDBJ whole genome shotgun (WGS) entry which is preliminary data.</text>
</comment>
<evidence type="ECO:0000259" key="5">
    <source>
        <dbReference type="Pfam" id="PF01814"/>
    </source>
</evidence>
<evidence type="ECO:0000256" key="4">
    <source>
        <dbReference type="ARBA" id="ARBA00023004"/>
    </source>
</evidence>
<protein>
    <submittedName>
        <fullName evidence="6">Hemerythrin-like metal-binding protein</fullName>
    </submittedName>
</protein>
<dbReference type="EMBL" id="BAOS01000007">
    <property type="protein sequence ID" value="GAX60229.1"/>
    <property type="molecule type" value="Genomic_DNA"/>
</dbReference>
<accession>A0A286TWG3</accession>